<name>A0A6D2KHW4_9BRAS</name>
<proteinExistence type="inferred from homology"/>
<dbReference type="PANTHER" id="PTHR23188:SF12">
    <property type="entry name" value="RNA POLYMERASE II-ASSOCIATED FACTOR 1 HOMOLOG"/>
    <property type="match status" value="1"/>
</dbReference>
<reference evidence="5" key="1">
    <citation type="submission" date="2020-01" db="EMBL/GenBank/DDBJ databases">
        <authorList>
            <person name="Mishra B."/>
        </authorList>
    </citation>
    <scope>NUCLEOTIDE SEQUENCE [LARGE SCALE GENOMIC DNA]</scope>
</reference>
<evidence type="ECO:0000313" key="5">
    <source>
        <dbReference type="EMBL" id="CAA7047295.1"/>
    </source>
</evidence>
<dbReference type="AlphaFoldDB" id="A0A6D2KHW4"/>
<protein>
    <submittedName>
        <fullName evidence="5">Uncharacterized protein</fullName>
    </submittedName>
</protein>
<dbReference type="Proteomes" id="UP000467841">
    <property type="component" value="Unassembled WGS sequence"/>
</dbReference>
<comment type="subcellular location">
    <subcellularLocation>
        <location evidence="1">Nucleus</location>
    </subcellularLocation>
</comment>
<feature type="region of interest" description="Disordered" evidence="4">
    <location>
        <begin position="161"/>
        <end position="183"/>
    </location>
</feature>
<evidence type="ECO:0000313" key="6">
    <source>
        <dbReference type="Proteomes" id="UP000467841"/>
    </source>
</evidence>
<evidence type="ECO:0000256" key="1">
    <source>
        <dbReference type="ARBA" id="ARBA00004123"/>
    </source>
</evidence>
<dbReference type="GO" id="GO:0016593">
    <property type="term" value="C:Cdc73/Paf1 complex"/>
    <property type="evidence" value="ECO:0007669"/>
    <property type="project" value="InterPro"/>
</dbReference>
<feature type="compositionally biased region" description="Basic and acidic residues" evidence="4">
    <location>
        <begin position="174"/>
        <end position="183"/>
    </location>
</feature>
<dbReference type="GO" id="GO:0006368">
    <property type="term" value="P:transcription elongation by RNA polymerase II"/>
    <property type="evidence" value="ECO:0007669"/>
    <property type="project" value="InterPro"/>
</dbReference>
<gene>
    <name evidence="5" type="ORF">MERR_LOCUS34530</name>
</gene>
<accession>A0A6D2KHW4</accession>
<dbReference type="PANTHER" id="PTHR23188">
    <property type="entry name" value="RNA POLYMERASE II-ASSOCIATED FACTOR 1 HOMOLOG"/>
    <property type="match status" value="1"/>
</dbReference>
<dbReference type="EMBL" id="CACVBM020001372">
    <property type="protein sequence ID" value="CAA7047295.1"/>
    <property type="molecule type" value="Genomic_DNA"/>
</dbReference>
<dbReference type="InterPro" id="IPR007133">
    <property type="entry name" value="RNA_pol_II-assoc_Paf1"/>
</dbReference>
<evidence type="ECO:0000256" key="3">
    <source>
        <dbReference type="ARBA" id="ARBA00023242"/>
    </source>
</evidence>
<dbReference type="GO" id="GO:0003682">
    <property type="term" value="F:chromatin binding"/>
    <property type="evidence" value="ECO:0007669"/>
    <property type="project" value="TreeGrafter"/>
</dbReference>
<evidence type="ECO:0000256" key="4">
    <source>
        <dbReference type="SAM" id="MobiDB-lite"/>
    </source>
</evidence>
<comment type="similarity">
    <text evidence="2">Belongs to the PAF1 family.</text>
</comment>
<keyword evidence="6" id="KW-1185">Reference proteome</keyword>
<dbReference type="GO" id="GO:0000993">
    <property type="term" value="F:RNA polymerase II complex binding"/>
    <property type="evidence" value="ECO:0007669"/>
    <property type="project" value="TreeGrafter"/>
</dbReference>
<comment type="caution">
    <text evidence="5">The sequence shown here is derived from an EMBL/GenBank/DDBJ whole genome shotgun (WGS) entry which is preliminary data.</text>
</comment>
<organism evidence="5 6">
    <name type="scientific">Microthlaspi erraticum</name>
    <dbReference type="NCBI Taxonomy" id="1685480"/>
    <lineage>
        <taxon>Eukaryota</taxon>
        <taxon>Viridiplantae</taxon>
        <taxon>Streptophyta</taxon>
        <taxon>Embryophyta</taxon>
        <taxon>Tracheophyta</taxon>
        <taxon>Spermatophyta</taxon>
        <taxon>Magnoliopsida</taxon>
        <taxon>eudicotyledons</taxon>
        <taxon>Gunneridae</taxon>
        <taxon>Pentapetalae</taxon>
        <taxon>rosids</taxon>
        <taxon>malvids</taxon>
        <taxon>Brassicales</taxon>
        <taxon>Brassicaceae</taxon>
        <taxon>Coluteocarpeae</taxon>
        <taxon>Microthlaspi</taxon>
    </lineage>
</organism>
<evidence type="ECO:0000256" key="2">
    <source>
        <dbReference type="ARBA" id="ARBA00007560"/>
    </source>
</evidence>
<dbReference type="OrthoDB" id="10636071at2759"/>
<sequence>MIHCLELIYWDTYCRIAFSAHPHSRRLLPLKIRNCCVRMMLLHLLRKMASREKKDQLIKAYKYQPVHATNKNLQPVEVLPLLPHFDRYDEHFVVANIKYATSYCRQTIVACSWYHSTMGLLAIWEGRSDEIEHFPVPSRVTMRRRSTVSVIEHKDSGVYSNSRVGASSSKMRRLANEEGLGRS</sequence>
<keyword evidence="3" id="KW-0539">Nucleus</keyword>